<name>A0A2B7XFP4_9EURO</name>
<comment type="caution">
    <text evidence="1">The sequence shown here is derived from an EMBL/GenBank/DDBJ whole genome shotgun (WGS) entry which is preliminary data.</text>
</comment>
<dbReference type="OrthoDB" id="2364732at2759"/>
<protein>
    <submittedName>
        <fullName evidence="1">Uncharacterized protein</fullName>
    </submittedName>
</protein>
<gene>
    <name evidence="1" type="ORF">AJ79_05452</name>
</gene>
<organism evidence="1 2">
    <name type="scientific">Helicocarpus griseus UAMH5409</name>
    <dbReference type="NCBI Taxonomy" id="1447875"/>
    <lineage>
        <taxon>Eukaryota</taxon>
        <taxon>Fungi</taxon>
        <taxon>Dikarya</taxon>
        <taxon>Ascomycota</taxon>
        <taxon>Pezizomycotina</taxon>
        <taxon>Eurotiomycetes</taxon>
        <taxon>Eurotiomycetidae</taxon>
        <taxon>Onygenales</taxon>
        <taxon>Ajellomycetaceae</taxon>
        <taxon>Helicocarpus</taxon>
    </lineage>
</organism>
<dbReference type="AlphaFoldDB" id="A0A2B7XFP4"/>
<dbReference type="Proteomes" id="UP000223968">
    <property type="component" value="Unassembled WGS sequence"/>
</dbReference>
<proteinExistence type="predicted"/>
<sequence length="236" mass="27223">MATKGPCEKILPAGQFSVKCPCDAGQAYKSGYLQSESVEEGVTLYDFPSELHRRYIASLLLHSEYDGIRHSTVRELCFQALEKFSPTQLRSHPRKPRPGRQAIEARAPEAQYQAELYRALHIITGGRCIIHSEFSYTTRGKVDFFLNKKTWGIEVLREEDRLQGPIDRLRPDGAYGSWKLVKDWVILDFCQTEPPAAEKRDDPNLFVVVFDIDFECYKVLNCNHEIIITKRRMFYA</sequence>
<dbReference type="STRING" id="1447875.A0A2B7XFP4"/>
<keyword evidence="2" id="KW-1185">Reference proteome</keyword>
<reference evidence="1 2" key="1">
    <citation type="submission" date="2017-10" db="EMBL/GenBank/DDBJ databases">
        <title>Comparative genomics in systemic dimorphic fungi from Ajellomycetaceae.</title>
        <authorList>
            <person name="Munoz J.F."/>
            <person name="Mcewen J.G."/>
            <person name="Clay O.K."/>
            <person name="Cuomo C.A."/>
        </authorList>
    </citation>
    <scope>NUCLEOTIDE SEQUENCE [LARGE SCALE GENOMIC DNA]</scope>
    <source>
        <strain evidence="1 2">UAMH5409</strain>
    </source>
</reference>
<evidence type="ECO:0000313" key="2">
    <source>
        <dbReference type="Proteomes" id="UP000223968"/>
    </source>
</evidence>
<evidence type="ECO:0000313" key="1">
    <source>
        <dbReference type="EMBL" id="PGH10524.1"/>
    </source>
</evidence>
<dbReference type="EMBL" id="PDNB01000086">
    <property type="protein sequence ID" value="PGH10524.1"/>
    <property type="molecule type" value="Genomic_DNA"/>
</dbReference>
<accession>A0A2B7XFP4</accession>